<evidence type="ECO:0000256" key="1">
    <source>
        <dbReference type="ARBA" id="ARBA00001864"/>
    </source>
</evidence>
<dbReference type="Pfam" id="PF01220">
    <property type="entry name" value="DHquinase_II"/>
    <property type="match status" value="1"/>
</dbReference>
<organism evidence="9 10">
    <name type="scientific">Actinomadura fibrosa</name>
    <dbReference type="NCBI Taxonomy" id="111802"/>
    <lineage>
        <taxon>Bacteria</taxon>
        <taxon>Bacillati</taxon>
        <taxon>Actinomycetota</taxon>
        <taxon>Actinomycetes</taxon>
        <taxon>Streptosporangiales</taxon>
        <taxon>Thermomonosporaceae</taxon>
        <taxon>Actinomadura</taxon>
    </lineage>
</organism>
<dbReference type="NCBIfam" id="TIGR01088">
    <property type="entry name" value="aroQ"/>
    <property type="match status" value="1"/>
</dbReference>
<feature type="binding site" evidence="8">
    <location>
        <begin position="103"/>
        <end position="104"/>
    </location>
    <ligand>
        <name>substrate</name>
    </ligand>
</feature>
<keyword evidence="10" id="KW-1185">Reference proteome</keyword>
<comment type="similarity">
    <text evidence="3 8">Belongs to the type-II 3-dehydroquinase family.</text>
</comment>
<dbReference type="Gene3D" id="3.40.50.9100">
    <property type="entry name" value="Dehydroquinase, class II"/>
    <property type="match status" value="1"/>
</dbReference>
<dbReference type="CDD" id="cd00466">
    <property type="entry name" value="DHQase_II"/>
    <property type="match status" value="1"/>
</dbReference>
<accession>A0ABW2XMM3</accession>
<comment type="function">
    <text evidence="8">Catalyzes a trans-dehydration via an enolate intermediate.</text>
</comment>
<feature type="binding site" evidence="8">
    <location>
        <position position="82"/>
    </location>
    <ligand>
        <name>substrate</name>
    </ligand>
</feature>
<dbReference type="PANTHER" id="PTHR21272:SF3">
    <property type="entry name" value="CATABOLIC 3-DEHYDROQUINASE"/>
    <property type="match status" value="1"/>
</dbReference>
<evidence type="ECO:0000256" key="7">
    <source>
        <dbReference type="ARBA" id="ARBA00023239"/>
    </source>
</evidence>
<feature type="binding site" evidence="8">
    <location>
        <position position="76"/>
    </location>
    <ligand>
        <name>substrate</name>
    </ligand>
</feature>
<evidence type="ECO:0000256" key="5">
    <source>
        <dbReference type="ARBA" id="ARBA00012060"/>
    </source>
</evidence>
<evidence type="ECO:0000256" key="2">
    <source>
        <dbReference type="ARBA" id="ARBA00004902"/>
    </source>
</evidence>
<evidence type="ECO:0000256" key="8">
    <source>
        <dbReference type="HAMAP-Rule" id="MF_00169"/>
    </source>
</evidence>
<keyword evidence="6 8" id="KW-0057">Aromatic amino acid biosynthesis</keyword>
<gene>
    <name evidence="8 9" type="primary">aroQ</name>
    <name evidence="9" type="ORF">ACFQZM_21175</name>
</gene>
<dbReference type="SUPFAM" id="SSF52304">
    <property type="entry name" value="Type II 3-dehydroquinate dehydratase"/>
    <property type="match status" value="1"/>
</dbReference>
<dbReference type="Proteomes" id="UP001597063">
    <property type="component" value="Unassembled WGS sequence"/>
</dbReference>
<feature type="binding site" evidence="8">
    <location>
        <position position="89"/>
    </location>
    <ligand>
        <name>substrate</name>
    </ligand>
</feature>
<dbReference type="PROSITE" id="PS01029">
    <property type="entry name" value="DEHYDROQUINASE_II"/>
    <property type="match status" value="1"/>
</dbReference>
<protein>
    <recommendedName>
        <fullName evidence="5 8">3-dehydroquinate dehydratase</fullName>
        <shortName evidence="8">3-dehydroquinase</shortName>
        <ecNumber evidence="5 8">4.2.1.10</ecNumber>
    </recommendedName>
    <alternativeName>
        <fullName evidence="8">Type II DHQase</fullName>
    </alternativeName>
</protein>
<dbReference type="PANTHER" id="PTHR21272">
    <property type="entry name" value="CATABOLIC 3-DEHYDROQUINASE"/>
    <property type="match status" value="1"/>
</dbReference>
<evidence type="ECO:0000256" key="3">
    <source>
        <dbReference type="ARBA" id="ARBA00011037"/>
    </source>
</evidence>
<keyword evidence="8" id="KW-0028">Amino-acid biosynthesis</keyword>
<dbReference type="InterPro" id="IPR036441">
    <property type="entry name" value="DHquinase_II_sf"/>
</dbReference>
<feature type="site" description="Transition state stabilizer" evidence="8">
    <location>
        <position position="20"/>
    </location>
</feature>
<comment type="caution">
    <text evidence="9">The sequence shown here is derived from an EMBL/GenBank/DDBJ whole genome shotgun (WGS) entry which is preliminary data.</text>
</comment>
<name>A0ABW2XMM3_9ACTN</name>
<sequence>MTADRVLVLNGPNLRRLGTREPDVYGSTTFDDLVALCRDTGRRLDLHVEVRQTDDEAELVRWVHEAADERLPIVLNPAAFTHYSYALRDALAQRTAPLVEVHISNPAAREEFRHTSVVAGVATGTIAGFGMMSYVLALQAVAEILAEQAAERAGAAGG</sequence>
<evidence type="ECO:0000256" key="4">
    <source>
        <dbReference type="ARBA" id="ARBA00011193"/>
    </source>
</evidence>
<dbReference type="NCBIfam" id="NF003805">
    <property type="entry name" value="PRK05395.1-2"/>
    <property type="match status" value="1"/>
</dbReference>
<keyword evidence="7 8" id="KW-0456">Lyase</keyword>
<dbReference type="RefSeq" id="WP_131758959.1">
    <property type="nucleotide sequence ID" value="NZ_CAACUY010000064.1"/>
</dbReference>
<comment type="catalytic activity">
    <reaction evidence="1 8">
        <text>3-dehydroquinate = 3-dehydroshikimate + H2O</text>
        <dbReference type="Rhea" id="RHEA:21096"/>
        <dbReference type="ChEBI" id="CHEBI:15377"/>
        <dbReference type="ChEBI" id="CHEBI:16630"/>
        <dbReference type="ChEBI" id="CHEBI:32364"/>
        <dbReference type="EC" id="4.2.1.10"/>
    </reaction>
</comment>
<evidence type="ECO:0000256" key="6">
    <source>
        <dbReference type="ARBA" id="ARBA00023141"/>
    </source>
</evidence>
<dbReference type="HAMAP" id="MF_00169">
    <property type="entry name" value="AroQ"/>
    <property type="match status" value="1"/>
</dbReference>
<proteinExistence type="inferred from homology"/>
<comment type="pathway">
    <text evidence="2 8">Metabolic intermediate biosynthesis; chorismate biosynthesis; chorismate from D-erythrose 4-phosphate and phosphoenolpyruvate: step 3/7.</text>
</comment>
<reference evidence="10" key="1">
    <citation type="journal article" date="2019" name="Int. J. Syst. Evol. Microbiol.">
        <title>The Global Catalogue of Microorganisms (GCM) 10K type strain sequencing project: providing services to taxonomists for standard genome sequencing and annotation.</title>
        <authorList>
            <consortium name="The Broad Institute Genomics Platform"/>
            <consortium name="The Broad Institute Genome Sequencing Center for Infectious Disease"/>
            <person name="Wu L."/>
            <person name="Ma J."/>
        </authorList>
    </citation>
    <scope>NUCLEOTIDE SEQUENCE [LARGE SCALE GENOMIC DNA]</scope>
    <source>
        <strain evidence="10">JCM 9371</strain>
    </source>
</reference>
<dbReference type="InterPro" id="IPR001874">
    <property type="entry name" value="DHquinase_II"/>
</dbReference>
<dbReference type="PIRSF" id="PIRSF001399">
    <property type="entry name" value="DHquinase_II"/>
    <property type="match status" value="1"/>
</dbReference>
<dbReference type="EC" id="4.2.1.10" evidence="5 8"/>
<evidence type="ECO:0000313" key="9">
    <source>
        <dbReference type="EMBL" id="MFD0687025.1"/>
    </source>
</evidence>
<dbReference type="EMBL" id="JBHTGP010000011">
    <property type="protein sequence ID" value="MFD0687025.1"/>
    <property type="molecule type" value="Genomic_DNA"/>
</dbReference>
<dbReference type="NCBIfam" id="NF003807">
    <property type="entry name" value="PRK05395.1-4"/>
    <property type="match status" value="1"/>
</dbReference>
<feature type="active site" description="Proton donor" evidence="8">
    <location>
        <position position="102"/>
    </location>
</feature>
<feature type="binding site" evidence="8">
    <location>
        <position position="113"/>
    </location>
    <ligand>
        <name>substrate</name>
    </ligand>
</feature>
<evidence type="ECO:0000313" key="10">
    <source>
        <dbReference type="Proteomes" id="UP001597063"/>
    </source>
</evidence>
<dbReference type="NCBIfam" id="NF003806">
    <property type="entry name" value="PRK05395.1-3"/>
    <property type="match status" value="1"/>
</dbReference>
<dbReference type="InterPro" id="IPR018509">
    <property type="entry name" value="DHquinase_II_CS"/>
</dbReference>
<comment type="subunit">
    <text evidence="4 8">Homododecamer.</text>
</comment>
<dbReference type="GO" id="GO:0003855">
    <property type="term" value="F:3-dehydroquinate dehydratase activity"/>
    <property type="evidence" value="ECO:0007669"/>
    <property type="project" value="UniProtKB-EC"/>
</dbReference>
<feature type="active site" description="Proton acceptor" evidence="8">
    <location>
        <position position="25"/>
    </location>
</feature>